<keyword evidence="2" id="KW-1185">Reference proteome</keyword>
<gene>
    <name evidence="1" type="ORF">GUJ93_ZPchr0013g37545</name>
</gene>
<name>A0A8J6C3U1_ZIZPA</name>
<evidence type="ECO:0000313" key="1">
    <source>
        <dbReference type="EMBL" id="KAG8100840.1"/>
    </source>
</evidence>
<comment type="caution">
    <text evidence="1">The sequence shown here is derived from an EMBL/GenBank/DDBJ whole genome shotgun (WGS) entry which is preliminary data.</text>
</comment>
<dbReference type="Proteomes" id="UP000729402">
    <property type="component" value="Unassembled WGS sequence"/>
</dbReference>
<organism evidence="1 2">
    <name type="scientific">Zizania palustris</name>
    <name type="common">Northern wild rice</name>
    <dbReference type="NCBI Taxonomy" id="103762"/>
    <lineage>
        <taxon>Eukaryota</taxon>
        <taxon>Viridiplantae</taxon>
        <taxon>Streptophyta</taxon>
        <taxon>Embryophyta</taxon>
        <taxon>Tracheophyta</taxon>
        <taxon>Spermatophyta</taxon>
        <taxon>Magnoliopsida</taxon>
        <taxon>Liliopsida</taxon>
        <taxon>Poales</taxon>
        <taxon>Poaceae</taxon>
        <taxon>BOP clade</taxon>
        <taxon>Oryzoideae</taxon>
        <taxon>Oryzeae</taxon>
        <taxon>Zizaniinae</taxon>
        <taxon>Zizania</taxon>
    </lineage>
</organism>
<dbReference type="AlphaFoldDB" id="A0A8J6C3U1"/>
<sequence length="71" mass="7560">MPSTTTTPLYGRDDLADLCAAPSTTCQGRCRGGRPDLPPLPAKTAATAVRMLPDDGADDEEWWLTEGITVI</sequence>
<proteinExistence type="predicted"/>
<accession>A0A8J6C3U1</accession>
<dbReference type="EMBL" id="JAAALK010000079">
    <property type="protein sequence ID" value="KAG8100840.1"/>
    <property type="molecule type" value="Genomic_DNA"/>
</dbReference>
<reference evidence="1" key="1">
    <citation type="journal article" date="2021" name="bioRxiv">
        <title>Whole Genome Assembly and Annotation of Northern Wild Rice, Zizania palustris L., Supports a Whole Genome Duplication in the Zizania Genus.</title>
        <authorList>
            <person name="Haas M."/>
            <person name="Kono T."/>
            <person name="Macchietto M."/>
            <person name="Millas R."/>
            <person name="McGilp L."/>
            <person name="Shao M."/>
            <person name="Duquette J."/>
            <person name="Hirsch C.N."/>
            <person name="Kimball J."/>
        </authorList>
    </citation>
    <scope>NUCLEOTIDE SEQUENCE</scope>
    <source>
        <tissue evidence="1">Fresh leaf tissue</tissue>
    </source>
</reference>
<protein>
    <submittedName>
        <fullName evidence="1">Uncharacterized protein</fullName>
    </submittedName>
</protein>
<evidence type="ECO:0000313" key="2">
    <source>
        <dbReference type="Proteomes" id="UP000729402"/>
    </source>
</evidence>
<reference evidence="1" key="2">
    <citation type="submission" date="2021-02" db="EMBL/GenBank/DDBJ databases">
        <authorList>
            <person name="Kimball J.A."/>
            <person name="Haas M.W."/>
            <person name="Macchietto M."/>
            <person name="Kono T."/>
            <person name="Duquette J."/>
            <person name="Shao M."/>
        </authorList>
    </citation>
    <scope>NUCLEOTIDE SEQUENCE</scope>
    <source>
        <tissue evidence="1">Fresh leaf tissue</tissue>
    </source>
</reference>